<gene>
    <name evidence="2" type="primary">wapA_2</name>
    <name evidence="2" type="ORF">Q31b_47430</name>
</gene>
<sequence length="225" mass="24739">MKERYAYDAYGTPTISDASGTTLTTTSENNRSTYTGREWDEDLRLYHYRARMYDPVAGRFCSRDPIGYWDGQSLYRAYFAIAGVDPGGNFAFALPLLPVITAGQVLQAAALGISVGCLLYAPCREAVIEELEDIIENLRRRDPETEPEPRIDPPVPIPNPNPRGPDCGRTCYCCCSWFEDAAPVSFGAMSQAECAALSITYSEATCGCSDGDDCITEFGNDKPFD</sequence>
<dbReference type="EMBL" id="SJPY01000007">
    <property type="protein sequence ID" value="TWU37954.1"/>
    <property type="molecule type" value="Genomic_DNA"/>
</dbReference>
<dbReference type="NCBIfam" id="TIGR03696">
    <property type="entry name" value="Rhs_assc_core"/>
    <property type="match status" value="1"/>
</dbReference>
<reference evidence="2 3" key="1">
    <citation type="submission" date="2019-02" db="EMBL/GenBank/DDBJ databases">
        <title>Deep-cultivation of Planctomycetes and their phenomic and genomic characterization uncovers novel biology.</title>
        <authorList>
            <person name="Wiegand S."/>
            <person name="Jogler M."/>
            <person name="Boedeker C."/>
            <person name="Pinto D."/>
            <person name="Vollmers J."/>
            <person name="Rivas-Marin E."/>
            <person name="Kohn T."/>
            <person name="Peeters S.H."/>
            <person name="Heuer A."/>
            <person name="Rast P."/>
            <person name="Oberbeckmann S."/>
            <person name="Bunk B."/>
            <person name="Jeske O."/>
            <person name="Meyerdierks A."/>
            <person name="Storesund J.E."/>
            <person name="Kallscheuer N."/>
            <person name="Luecker S."/>
            <person name="Lage O.M."/>
            <person name="Pohl T."/>
            <person name="Merkel B.J."/>
            <person name="Hornburger P."/>
            <person name="Mueller R.-W."/>
            <person name="Bruemmer F."/>
            <person name="Labrenz M."/>
            <person name="Spormann A.M."/>
            <person name="Op Den Camp H."/>
            <person name="Overmann J."/>
            <person name="Amann R."/>
            <person name="Jetten M.S.M."/>
            <person name="Mascher T."/>
            <person name="Medema M.H."/>
            <person name="Devos D.P."/>
            <person name="Kaster A.-K."/>
            <person name="Ovreas L."/>
            <person name="Rohde M."/>
            <person name="Galperin M.Y."/>
            <person name="Jogler C."/>
        </authorList>
    </citation>
    <scope>NUCLEOTIDE SEQUENCE [LARGE SCALE GENOMIC DNA]</scope>
    <source>
        <strain evidence="2 3">Q31b</strain>
    </source>
</reference>
<feature type="region of interest" description="Disordered" evidence="1">
    <location>
        <begin position="140"/>
        <end position="161"/>
    </location>
</feature>
<dbReference type="InterPro" id="IPR022385">
    <property type="entry name" value="Rhs_assc_core"/>
</dbReference>
<dbReference type="PANTHER" id="PTHR32305:SF15">
    <property type="entry name" value="PROTEIN RHSA-RELATED"/>
    <property type="match status" value="1"/>
</dbReference>
<name>A0A5C6DP11_9BACT</name>
<dbReference type="PRINTS" id="PR00394">
    <property type="entry name" value="RHSPROTEIN"/>
</dbReference>
<organism evidence="2 3">
    <name type="scientific">Novipirellula aureliae</name>
    <dbReference type="NCBI Taxonomy" id="2527966"/>
    <lineage>
        <taxon>Bacteria</taxon>
        <taxon>Pseudomonadati</taxon>
        <taxon>Planctomycetota</taxon>
        <taxon>Planctomycetia</taxon>
        <taxon>Pirellulales</taxon>
        <taxon>Pirellulaceae</taxon>
        <taxon>Novipirellula</taxon>
    </lineage>
</organism>
<dbReference type="InterPro" id="IPR050708">
    <property type="entry name" value="T6SS_VgrG/RHS"/>
</dbReference>
<dbReference type="Gene3D" id="2.180.10.10">
    <property type="entry name" value="RHS repeat-associated core"/>
    <property type="match status" value="1"/>
</dbReference>
<dbReference type="PANTHER" id="PTHR32305">
    <property type="match status" value="1"/>
</dbReference>
<keyword evidence="2" id="KW-0378">Hydrolase</keyword>
<dbReference type="Proteomes" id="UP000315471">
    <property type="component" value="Unassembled WGS sequence"/>
</dbReference>
<feature type="compositionally biased region" description="Pro residues" evidence="1">
    <location>
        <begin position="152"/>
        <end position="161"/>
    </location>
</feature>
<evidence type="ECO:0000256" key="1">
    <source>
        <dbReference type="SAM" id="MobiDB-lite"/>
    </source>
</evidence>
<proteinExistence type="predicted"/>
<protein>
    <submittedName>
        <fullName evidence="2">tRNA nuclease WapA</fullName>
        <ecNumber evidence="2">3.1.-.-</ecNumber>
    </submittedName>
</protein>
<evidence type="ECO:0000313" key="3">
    <source>
        <dbReference type="Proteomes" id="UP000315471"/>
    </source>
</evidence>
<evidence type="ECO:0000313" key="2">
    <source>
        <dbReference type="EMBL" id="TWU37954.1"/>
    </source>
</evidence>
<comment type="caution">
    <text evidence="2">The sequence shown here is derived from an EMBL/GenBank/DDBJ whole genome shotgun (WGS) entry which is preliminary data.</text>
</comment>
<dbReference type="EC" id="3.1.-.-" evidence="2"/>
<accession>A0A5C6DP11</accession>
<dbReference type="GO" id="GO:0016787">
    <property type="term" value="F:hydrolase activity"/>
    <property type="evidence" value="ECO:0007669"/>
    <property type="project" value="UniProtKB-KW"/>
</dbReference>
<dbReference type="AlphaFoldDB" id="A0A5C6DP11"/>
<feature type="compositionally biased region" description="Basic and acidic residues" evidence="1">
    <location>
        <begin position="140"/>
        <end position="151"/>
    </location>
</feature>
<keyword evidence="3" id="KW-1185">Reference proteome</keyword>